<keyword evidence="3" id="KW-1185">Reference proteome</keyword>
<keyword evidence="2" id="KW-0328">Glycosyltransferase</keyword>
<evidence type="ECO:0000313" key="3">
    <source>
        <dbReference type="Proteomes" id="UP000189674"/>
    </source>
</evidence>
<dbReference type="SUPFAM" id="SSF53756">
    <property type="entry name" value="UDP-Glycosyltransferase/glycogen phosphorylase"/>
    <property type="match status" value="1"/>
</dbReference>
<dbReference type="AlphaFoldDB" id="A0A1U9NNH6"/>
<organism evidence="2 3">
    <name type="scientific">Anaerohalosphaera lusitana</name>
    <dbReference type="NCBI Taxonomy" id="1936003"/>
    <lineage>
        <taxon>Bacteria</taxon>
        <taxon>Pseudomonadati</taxon>
        <taxon>Planctomycetota</taxon>
        <taxon>Phycisphaerae</taxon>
        <taxon>Sedimentisphaerales</taxon>
        <taxon>Anaerohalosphaeraceae</taxon>
        <taxon>Anaerohalosphaera</taxon>
    </lineage>
</organism>
<sequence>MKAANDQRLAIAFLLPGRGYSGGVRAGVRMAAEMQKRGHIVKLFYKNKRTPLRRCVKGLKNIIQRTPSDWVGNYAGTVQGFTTLNDQMLDWADIAISVGPDCTEDLETLDNENIVKIFHVHGLTLRNPHLKETAWKSPLLKIAVSDYVKRELNSAGAKPIAGVIGNGIDTSEYYPEPCDQRNGIGTVYGQGVAKSPDTICRTFGLLYENLARQCEFFCFGSCPRPRDLPKFVQYHRLPTIAQARRIYSQCSTWFCASRSEGFAMPLLEAMACGCSVVTFDCGGCRDFIKDGENGLILPEANAEKLAATITRLIYDVPLNNYLAQNAADTASQWTWHEVAKNMETLLWKIVSHQPKEQPVNNPFYTTV</sequence>
<dbReference type="Pfam" id="PF00534">
    <property type="entry name" value="Glycos_transf_1"/>
    <property type="match status" value="1"/>
</dbReference>
<accession>A0A1U9NNH6</accession>
<dbReference type="KEGG" id="alus:STSP2_02639"/>
<dbReference type="PANTHER" id="PTHR12526">
    <property type="entry name" value="GLYCOSYLTRANSFERASE"/>
    <property type="match status" value="1"/>
</dbReference>
<gene>
    <name evidence="2" type="primary">pglA</name>
    <name evidence="2" type="ORF">STSP2_02639</name>
</gene>
<dbReference type="Proteomes" id="UP000189674">
    <property type="component" value="Chromosome"/>
</dbReference>
<proteinExistence type="predicted"/>
<protein>
    <submittedName>
        <fullName evidence="2">N, N'-diacetylbacillosaminyl-diphospho-undecaprenol alpha-1,3-N-acetylgalactosaminyltransferase</fullName>
        <ecNumber evidence="2">2.4.1.290</ecNumber>
    </submittedName>
</protein>
<dbReference type="InterPro" id="IPR001296">
    <property type="entry name" value="Glyco_trans_1"/>
</dbReference>
<evidence type="ECO:0000313" key="2">
    <source>
        <dbReference type="EMBL" id="AQT69449.1"/>
    </source>
</evidence>
<reference evidence="3" key="1">
    <citation type="submission" date="2017-02" db="EMBL/GenBank/DDBJ databases">
        <title>Comparative genomics and description of representatives of a novel lineage of planctomycetes thriving in anoxic sediments.</title>
        <authorList>
            <person name="Spring S."/>
            <person name="Bunk B."/>
            <person name="Sproer C."/>
        </authorList>
    </citation>
    <scope>NUCLEOTIDE SEQUENCE [LARGE SCALE GENOMIC DNA]</scope>
    <source>
        <strain evidence="3">ST-NAGAB-D1</strain>
    </source>
</reference>
<dbReference type="EMBL" id="CP019791">
    <property type="protein sequence ID" value="AQT69449.1"/>
    <property type="molecule type" value="Genomic_DNA"/>
</dbReference>
<keyword evidence="2" id="KW-0808">Transferase</keyword>
<name>A0A1U9NNH6_9BACT</name>
<feature type="domain" description="Glycosyl transferase family 1" evidence="1">
    <location>
        <begin position="243"/>
        <end position="327"/>
    </location>
</feature>
<dbReference type="Gene3D" id="3.40.50.2000">
    <property type="entry name" value="Glycogen Phosphorylase B"/>
    <property type="match status" value="2"/>
</dbReference>
<dbReference type="OrthoDB" id="283384at2"/>
<dbReference type="GO" id="GO:0102335">
    <property type="term" value="F:N,N'-diacetylbacillosaminyl-diphospho-undecaprenol alpha-1,3-N-acetylgalactosaminyltransferase activity"/>
    <property type="evidence" value="ECO:0007669"/>
    <property type="project" value="UniProtKB-EC"/>
</dbReference>
<dbReference type="CDD" id="cd03801">
    <property type="entry name" value="GT4_PimA-like"/>
    <property type="match status" value="1"/>
</dbReference>
<dbReference type="EC" id="2.4.1.290" evidence="2"/>
<evidence type="ECO:0000259" key="1">
    <source>
        <dbReference type="Pfam" id="PF00534"/>
    </source>
</evidence>
<dbReference type="STRING" id="1936003.STSP2_02639"/>